<feature type="compositionally biased region" description="Basic and acidic residues" evidence="6">
    <location>
        <begin position="227"/>
        <end position="237"/>
    </location>
</feature>
<feature type="compositionally biased region" description="Low complexity" evidence="6">
    <location>
        <begin position="154"/>
        <end position="166"/>
    </location>
</feature>
<comment type="similarity">
    <text evidence="2">Belongs to the SAM50/omp85 family.</text>
</comment>
<dbReference type="PANTHER" id="PTHR12815:SF18">
    <property type="entry name" value="SORTING AND ASSEMBLY MACHINERY COMPONENT 50 HOMOLOG"/>
    <property type="match status" value="1"/>
</dbReference>
<evidence type="ECO:0000256" key="6">
    <source>
        <dbReference type="SAM" id="MobiDB-lite"/>
    </source>
</evidence>
<protein>
    <recommendedName>
        <fullName evidence="7">Bacterial surface antigen (D15) domain-containing protein</fullName>
    </recommendedName>
</protein>
<dbReference type="Pfam" id="PF01103">
    <property type="entry name" value="Omp85"/>
    <property type="match status" value="1"/>
</dbReference>
<dbReference type="OrthoDB" id="1724197at2759"/>
<dbReference type="GO" id="GO:0005741">
    <property type="term" value="C:mitochondrial outer membrane"/>
    <property type="evidence" value="ECO:0007669"/>
    <property type="project" value="UniProtKB-SubCell"/>
</dbReference>
<reference evidence="8 9" key="1">
    <citation type="submission" date="2015-03" db="EMBL/GenBank/DDBJ databases">
        <title>Genomics and transcriptomics of the oil-accumulating basidiomycete yeast T. oleaginosus allow insights into substrate utilization and the diverse evolutionary trajectories of mating systems in fungi.</title>
        <authorList>
            <consortium name="DOE Joint Genome Institute"/>
            <person name="Kourist R."/>
            <person name="Kracht O."/>
            <person name="Bracharz F."/>
            <person name="Lipzen A."/>
            <person name="Nolan M."/>
            <person name="Ohm R."/>
            <person name="Grigoriev I."/>
            <person name="Sun S."/>
            <person name="Heitman J."/>
            <person name="Bruck T."/>
            <person name="Nowrousian M."/>
        </authorList>
    </citation>
    <scope>NUCLEOTIDE SEQUENCE [LARGE SCALE GENOMIC DNA]</scope>
    <source>
        <strain evidence="8 9">IBC0246</strain>
    </source>
</reference>
<feature type="compositionally biased region" description="Basic residues" evidence="6">
    <location>
        <begin position="139"/>
        <end position="149"/>
    </location>
</feature>
<evidence type="ECO:0000256" key="1">
    <source>
        <dbReference type="ARBA" id="ARBA00004374"/>
    </source>
</evidence>
<evidence type="ECO:0000259" key="7">
    <source>
        <dbReference type="Pfam" id="PF01103"/>
    </source>
</evidence>
<feature type="compositionally biased region" description="Basic and acidic residues" evidence="6">
    <location>
        <begin position="192"/>
        <end position="204"/>
    </location>
</feature>
<feature type="domain" description="Bacterial surface antigen (D15)" evidence="7">
    <location>
        <begin position="395"/>
        <end position="714"/>
    </location>
</feature>
<dbReference type="PRINTS" id="PR01217">
    <property type="entry name" value="PRICHEXTENSN"/>
</dbReference>
<dbReference type="Proteomes" id="UP000053611">
    <property type="component" value="Unassembled WGS sequence"/>
</dbReference>
<evidence type="ECO:0000256" key="5">
    <source>
        <dbReference type="ARBA" id="ARBA00023136"/>
    </source>
</evidence>
<proteinExistence type="inferred from homology"/>
<dbReference type="PANTHER" id="PTHR12815">
    <property type="entry name" value="SORTING AND ASSEMBLY MACHINERY SAMM50 PROTEIN FAMILY MEMBER"/>
    <property type="match status" value="1"/>
</dbReference>
<feature type="compositionally biased region" description="Pro residues" evidence="6">
    <location>
        <begin position="91"/>
        <end position="101"/>
    </location>
</feature>
<keyword evidence="9" id="KW-1185">Reference proteome</keyword>
<feature type="region of interest" description="Disordered" evidence="6">
    <location>
        <begin position="1"/>
        <end position="237"/>
    </location>
</feature>
<feature type="compositionally biased region" description="Low complexity" evidence="6">
    <location>
        <begin position="33"/>
        <end position="58"/>
    </location>
</feature>
<gene>
    <name evidence="8" type="ORF">CC85DRAFT_285580</name>
</gene>
<feature type="compositionally biased region" description="Low complexity" evidence="6">
    <location>
        <begin position="81"/>
        <end position="90"/>
    </location>
</feature>
<dbReference type="InterPro" id="IPR039910">
    <property type="entry name" value="D15-like"/>
</dbReference>
<keyword evidence="4" id="KW-0812">Transmembrane</keyword>
<keyword evidence="5" id="KW-0472">Membrane</keyword>
<dbReference type="STRING" id="879819.A0A0J1B3W6"/>
<evidence type="ECO:0000256" key="2">
    <source>
        <dbReference type="ARBA" id="ARBA00010913"/>
    </source>
</evidence>
<dbReference type="RefSeq" id="XP_018278830.1">
    <property type="nucleotide sequence ID" value="XM_018423166.1"/>
</dbReference>
<evidence type="ECO:0000256" key="4">
    <source>
        <dbReference type="ARBA" id="ARBA00022692"/>
    </source>
</evidence>
<organism evidence="8 9">
    <name type="scientific">Cutaneotrichosporon oleaginosum</name>
    <dbReference type="NCBI Taxonomy" id="879819"/>
    <lineage>
        <taxon>Eukaryota</taxon>
        <taxon>Fungi</taxon>
        <taxon>Dikarya</taxon>
        <taxon>Basidiomycota</taxon>
        <taxon>Agaricomycotina</taxon>
        <taxon>Tremellomycetes</taxon>
        <taxon>Trichosporonales</taxon>
        <taxon>Trichosporonaceae</taxon>
        <taxon>Cutaneotrichosporon</taxon>
    </lineage>
</organism>
<feature type="compositionally biased region" description="Pro residues" evidence="6">
    <location>
        <begin position="22"/>
        <end position="32"/>
    </location>
</feature>
<feature type="compositionally biased region" description="Pro residues" evidence="6">
    <location>
        <begin position="175"/>
        <end position="187"/>
    </location>
</feature>
<evidence type="ECO:0000313" key="8">
    <source>
        <dbReference type="EMBL" id="KLT42339.1"/>
    </source>
</evidence>
<keyword evidence="3" id="KW-1134">Transmembrane beta strand</keyword>
<name>A0A0J1B3W6_9TREE</name>
<sequence length="715" mass="76766">MDANAEGGPPKAEVAEVGVEFTPPPGPPPSAPPQVVEPAQPEEAPVLPPSAAALFASARGDRLRQAAERRIPEHREAVGTAPEASAAADPAAPPAPAPSPEPAASAPPSDLPAADIPAPPPAPASEVPSEAPVEETPKKKTKKTKKAKKEKAEPTIAVAAEVDVPPAAIPDEEPIPPPPPPPPPKPTLSPEDEARIEAQLRRDLAASPSQLDPPLAGSIFRSAQEPGYDRPLGEQDAEKVAAWQEEEFQRRLRGEYESAQRSVGDVVWSSMERPMRVTSIRLSPPPPTTRRDFLDAMLRPFLQPTWPAWLYNVPPKGETLHEVLMGTKYMLAHIDQLGVFDAAHTGIRLEPSPSGNPDELELVLSLRERGRLFLKAGTEFGGNEGGGNVTARIRNALGGGEALEVNASLGTKTRSAYQASLSVPVLASPYLNFQVSAFSLDRDNTAFASHRELSQGGRLKLAALTPWGNHDLMYEYVSREIGHLQPKASVSIREQALPSTKSAISHTWVSDTRDDPWCGTAGRLLKATHEYAGLPGSSELAHFLKSTTQSQASRPIFPGSNVFVSVSSFTSILYPLWKGEGKTYLPDRTFLGGPNSVRGFKVGGLGMSDKADSLGGDLAYALGVSMIAPIPKKESWPLKLHTFLNMGKVLRYDQTRNFAENIAKLYTCPSLSVGVGLLYRFDPLRIELNFSMPIIARKGERLGRGLSVGVGVEFL</sequence>
<feature type="compositionally biased region" description="Basic and acidic residues" evidence="6">
    <location>
        <begin position="59"/>
        <end position="77"/>
    </location>
</feature>
<evidence type="ECO:0000313" key="9">
    <source>
        <dbReference type="Proteomes" id="UP000053611"/>
    </source>
</evidence>
<dbReference type="EMBL" id="KQ087206">
    <property type="protein sequence ID" value="KLT42339.1"/>
    <property type="molecule type" value="Genomic_DNA"/>
</dbReference>
<dbReference type="GeneID" id="28983769"/>
<dbReference type="InterPro" id="IPR000184">
    <property type="entry name" value="Bac_surfAg_D15"/>
</dbReference>
<feature type="compositionally biased region" description="Low complexity" evidence="6">
    <location>
        <begin position="102"/>
        <end position="116"/>
    </location>
</feature>
<dbReference type="GO" id="GO:0045040">
    <property type="term" value="P:protein insertion into mitochondrial outer membrane"/>
    <property type="evidence" value="ECO:0007669"/>
    <property type="project" value="TreeGrafter"/>
</dbReference>
<evidence type="ECO:0000256" key="3">
    <source>
        <dbReference type="ARBA" id="ARBA00022452"/>
    </source>
</evidence>
<dbReference type="AlphaFoldDB" id="A0A0J1B3W6"/>
<comment type="subcellular location">
    <subcellularLocation>
        <location evidence="1">Mitochondrion outer membrane</location>
        <topology evidence="1">Multi-pass membrane protein</topology>
    </subcellularLocation>
</comment>
<dbReference type="Gene3D" id="2.40.160.50">
    <property type="entry name" value="membrane protein fhac: a member of the omp85/tpsb transporter family"/>
    <property type="match status" value="1"/>
</dbReference>
<accession>A0A0J1B3W6</accession>